<sequence>MVTDTQIREIFHFCFLEKLLKISDTDMYVLKGGVNLRFFFNSPRYSEDMDIDVIVGSVGTLRKNGFKILEDKAFRRSLLTYGITDIEINDPAKAKQTETTQRFKFSLVTASNQRFPTKVEFSRRSAEVENYVNELVNPEIARQYKKLSFRCNHYPGELAVFQKIQALAGRPATQARDVFDLGLLHAGGYSNAIKLNKNLTRELRDKASEALMSLTFHDYKGHVVDYLEVENREYYDSPAAWEQLQENILELLDYA</sequence>
<evidence type="ECO:0000313" key="1">
    <source>
        <dbReference type="EMBL" id="VAW57190.1"/>
    </source>
</evidence>
<dbReference type="AlphaFoldDB" id="A0A3B0WXL1"/>
<dbReference type="Gene3D" id="3.10.450.620">
    <property type="entry name" value="JHP933, nucleotidyltransferase-like core domain"/>
    <property type="match status" value="1"/>
</dbReference>
<proteinExistence type="predicted"/>
<dbReference type="Pfam" id="PF08843">
    <property type="entry name" value="AbiEii"/>
    <property type="match status" value="1"/>
</dbReference>
<evidence type="ECO:0008006" key="2">
    <source>
        <dbReference type="Google" id="ProtNLM"/>
    </source>
</evidence>
<protein>
    <recommendedName>
        <fullName evidence="2">Ync</fullName>
    </recommendedName>
</protein>
<name>A0A3B0WXL1_9ZZZZ</name>
<dbReference type="InterPro" id="IPR014942">
    <property type="entry name" value="AbiEii"/>
</dbReference>
<organism evidence="1">
    <name type="scientific">hydrothermal vent metagenome</name>
    <dbReference type="NCBI Taxonomy" id="652676"/>
    <lineage>
        <taxon>unclassified sequences</taxon>
        <taxon>metagenomes</taxon>
        <taxon>ecological metagenomes</taxon>
    </lineage>
</organism>
<accession>A0A3B0WXL1</accession>
<gene>
    <name evidence="1" type="ORF">MNBD_GAMMA07-1992</name>
</gene>
<reference evidence="1" key="1">
    <citation type="submission" date="2018-06" db="EMBL/GenBank/DDBJ databases">
        <authorList>
            <person name="Zhirakovskaya E."/>
        </authorList>
    </citation>
    <scope>NUCLEOTIDE SEQUENCE</scope>
</reference>
<dbReference type="EMBL" id="UOFF01000350">
    <property type="protein sequence ID" value="VAW57190.1"/>
    <property type="molecule type" value="Genomic_DNA"/>
</dbReference>